<proteinExistence type="predicted"/>
<dbReference type="EMBL" id="JAJFZV010000020">
    <property type="protein sequence ID" value="MCC3299674.1"/>
    <property type="molecule type" value="Genomic_DNA"/>
</dbReference>
<dbReference type="RefSeq" id="WP_227897660.1">
    <property type="nucleotide sequence ID" value="NZ_CP099467.1"/>
</dbReference>
<protein>
    <recommendedName>
        <fullName evidence="3">DUF2958 domain-containing protein</fullName>
    </recommendedName>
</protein>
<gene>
    <name evidence="1" type="ORF">LJ757_17915</name>
</gene>
<organism evidence="1 2">
    <name type="scientific">Arthrobacter caoxuetaonis</name>
    <dbReference type="NCBI Taxonomy" id="2886935"/>
    <lineage>
        <taxon>Bacteria</taxon>
        <taxon>Bacillati</taxon>
        <taxon>Actinomycetota</taxon>
        <taxon>Actinomycetes</taxon>
        <taxon>Micrococcales</taxon>
        <taxon>Micrococcaceae</taxon>
        <taxon>Arthrobacter</taxon>
    </lineage>
</organism>
<accession>A0A9X1MJI2</accession>
<keyword evidence="2" id="KW-1185">Reference proteome</keyword>
<reference evidence="1" key="1">
    <citation type="submission" date="2021-10" db="EMBL/GenBank/DDBJ databases">
        <title>Novel species in genus Arthrobacter.</title>
        <authorList>
            <person name="Liu Y."/>
        </authorList>
    </citation>
    <scope>NUCLEOTIDE SEQUENCE</scope>
    <source>
        <strain evidence="1">Zg-Y453</strain>
    </source>
</reference>
<comment type="caution">
    <text evidence="1">The sequence shown here is derived from an EMBL/GenBank/DDBJ whole genome shotgun (WGS) entry which is preliminary data.</text>
</comment>
<evidence type="ECO:0000313" key="2">
    <source>
        <dbReference type="Proteomes" id="UP001139158"/>
    </source>
</evidence>
<name>A0A9X1MJI2_9MICC</name>
<dbReference type="AlphaFoldDB" id="A0A9X1MJI2"/>
<evidence type="ECO:0000313" key="1">
    <source>
        <dbReference type="EMBL" id="MCC3299674.1"/>
    </source>
</evidence>
<evidence type="ECO:0008006" key="3">
    <source>
        <dbReference type="Google" id="ProtNLM"/>
    </source>
</evidence>
<dbReference type="Proteomes" id="UP001139158">
    <property type="component" value="Unassembled WGS sequence"/>
</dbReference>
<sequence length="118" mass="13385">MAYPTFPEINRDRRGYPFYGPELSDAPDLYGTEEVPAEEKLVYARYSLGESEWMIFETDKLTGEAFGFVVLNGDTEMAEMGYIDVMALEGAVTPFGSIIERDRNWTPKPFGEVDPRGR</sequence>